<sequence>MQGLYFSDVYLTRLQISLLERSSTAKINLILAQGHLYGRRYLSDKAASVS</sequence>
<dbReference type="GeneID" id="90967879"/>
<protein>
    <submittedName>
        <fullName evidence="1">Uncharacterized protein</fullName>
    </submittedName>
</protein>
<proteinExistence type="predicted"/>
<dbReference type="KEGG" id="mbrn:90967879"/>
<accession>A0A7D5Z357</accession>
<dbReference type="Proteomes" id="UP000510686">
    <property type="component" value="Chromosome 3"/>
</dbReference>
<evidence type="ECO:0000313" key="2">
    <source>
        <dbReference type="Proteomes" id="UP000510686"/>
    </source>
</evidence>
<dbReference type="RefSeq" id="XP_065986927.1">
    <property type="nucleotide sequence ID" value="XM_066130834.1"/>
</dbReference>
<dbReference type="AlphaFoldDB" id="A0A7D5Z357"/>
<organism evidence="1 2">
    <name type="scientific">Metarhizium brunneum</name>
    <dbReference type="NCBI Taxonomy" id="500148"/>
    <lineage>
        <taxon>Eukaryota</taxon>
        <taxon>Fungi</taxon>
        <taxon>Dikarya</taxon>
        <taxon>Ascomycota</taxon>
        <taxon>Pezizomycotina</taxon>
        <taxon>Sordariomycetes</taxon>
        <taxon>Hypocreomycetidae</taxon>
        <taxon>Hypocreales</taxon>
        <taxon>Clavicipitaceae</taxon>
        <taxon>Metarhizium</taxon>
    </lineage>
</organism>
<reference evidence="1 2" key="1">
    <citation type="submission" date="2020-07" db="EMBL/GenBank/DDBJ databases">
        <title>Telomere length de novo assembly of all 7 chromosomes of the fungus, Metarhizium brunneum, using a novel assembly pipeline.</title>
        <authorList>
            <person name="Saud z."/>
            <person name="Kortsinoglou A."/>
            <person name="Kouvelis V.N."/>
            <person name="Butt T.M."/>
        </authorList>
    </citation>
    <scope>NUCLEOTIDE SEQUENCE [LARGE SCALE GENOMIC DNA]</scope>
    <source>
        <strain evidence="1 2">4556</strain>
    </source>
</reference>
<gene>
    <name evidence="1" type="ORF">G6M90_00g066570</name>
</gene>
<keyword evidence="2" id="KW-1185">Reference proteome</keyword>
<name>A0A7D5Z357_9HYPO</name>
<dbReference type="EMBL" id="CP058934">
    <property type="protein sequence ID" value="QLI70043.1"/>
    <property type="molecule type" value="Genomic_DNA"/>
</dbReference>
<evidence type="ECO:0000313" key="1">
    <source>
        <dbReference type="EMBL" id="QLI70043.1"/>
    </source>
</evidence>